<evidence type="ECO:0000256" key="1">
    <source>
        <dbReference type="SAM" id="MobiDB-lite"/>
    </source>
</evidence>
<feature type="compositionally biased region" description="Low complexity" evidence="1">
    <location>
        <begin position="815"/>
        <end position="830"/>
    </location>
</feature>
<feature type="region of interest" description="Disordered" evidence="1">
    <location>
        <begin position="805"/>
        <end position="859"/>
    </location>
</feature>
<feature type="compositionally biased region" description="Low complexity" evidence="1">
    <location>
        <begin position="130"/>
        <end position="143"/>
    </location>
</feature>
<proteinExistence type="predicted"/>
<feature type="region of interest" description="Disordered" evidence="1">
    <location>
        <begin position="83"/>
        <end position="115"/>
    </location>
</feature>
<gene>
    <name evidence="2" type="ORF">PGLA2088_LOCUS1469</name>
</gene>
<comment type="caution">
    <text evidence="2">The sequence shown here is derived from an EMBL/GenBank/DDBJ whole genome shotgun (WGS) entry which is preliminary data.</text>
</comment>
<accession>A0A813HAU7</accession>
<feature type="compositionally biased region" description="Acidic residues" evidence="1">
    <location>
        <begin position="144"/>
        <end position="180"/>
    </location>
</feature>
<feature type="compositionally biased region" description="Acidic residues" evidence="1">
    <location>
        <begin position="747"/>
        <end position="762"/>
    </location>
</feature>
<dbReference type="EMBL" id="CAJNNW010001132">
    <property type="protein sequence ID" value="CAE8634692.1"/>
    <property type="molecule type" value="Genomic_DNA"/>
</dbReference>
<dbReference type="AlphaFoldDB" id="A0A813HAU7"/>
<feature type="compositionally biased region" description="Acidic residues" evidence="1">
    <location>
        <begin position="724"/>
        <end position="735"/>
    </location>
</feature>
<feature type="compositionally biased region" description="Low complexity" evidence="1">
    <location>
        <begin position="703"/>
        <end position="723"/>
    </location>
</feature>
<dbReference type="Proteomes" id="UP000626109">
    <property type="component" value="Unassembled WGS sequence"/>
</dbReference>
<evidence type="ECO:0000313" key="2">
    <source>
        <dbReference type="EMBL" id="CAE8634692.1"/>
    </source>
</evidence>
<reference evidence="2" key="1">
    <citation type="submission" date="2021-02" db="EMBL/GenBank/DDBJ databases">
        <authorList>
            <person name="Dougan E. K."/>
            <person name="Rhodes N."/>
            <person name="Thang M."/>
            <person name="Chan C."/>
        </authorList>
    </citation>
    <scope>NUCLEOTIDE SEQUENCE</scope>
</reference>
<name>A0A813HAU7_POLGL</name>
<protein>
    <submittedName>
        <fullName evidence="2">Uncharacterized protein</fullName>
    </submittedName>
</protein>
<feature type="compositionally biased region" description="Acidic residues" evidence="1">
    <location>
        <begin position="187"/>
        <end position="196"/>
    </location>
</feature>
<feature type="region of interest" description="Disordered" evidence="1">
    <location>
        <begin position="703"/>
        <end position="764"/>
    </location>
</feature>
<feature type="region of interest" description="Disordered" evidence="1">
    <location>
        <begin position="871"/>
        <end position="962"/>
    </location>
</feature>
<feature type="compositionally biased region" description="Low complexity" evidence="1">
    <location>
        <begin position="877"/>
        <end position="897"/>
    </location>
</feature>
<feature type="compositionally biased region" description="Basic and acidic residues" evidence="1">
    <location>
        <begin position="99"/>
        <end position="110"/>
    </location>
</feature>
<feature type="compositionally biased region" description="Low complexity" evidence="1">
    <location>
        <begin position="736"/>
        <end position="746"/>
    </location>
</feature>
<evidence type="ECO:0000313" key="3">
    <source>
        <dbReference type="Proteomes" id="UP000626109"/>
    </source>
</evidence>
<sequence>MPLLDDAPPGHAAWDLVKSSAAPGGGKRAVFKSKAAPFPMQVSSGKAGGDEGCMRVCRLLFVAFKSGKSQEEVAAFKTKLCEEASAAPAPSPKAQAKRKREEDSDSEENRPLMLLRKGSTAAPALAVPAPAAALAATEPAPATADEEDEDVADDNDNDNDKEDADVADEGESEEEEDAADDPVVIADDSENEEEQEQAARPEEDVYPDPAEAHAGLDAADRADAAAQATEEEPPKGHEAWQKIRFSTFHGGLFEFSFKQKQDEKAVHCQVTVGHCFGSKMMAAQLCRQLYLKFCAGWSKSQVLEFKTSRISRWRRQGGLAALPPEMRSAEAEEAVVLLRPAFAQDERPAEQPLAREVVDYDSDDLPESVAINSTHRGRYDLPKASPMLNAAEYMWLAECGVAYTQNSDKAQALPESWPYERLCDWGCGMTCSKEIFRVRCVRRQRQGQESRRLDPGLFYVGRTCCQALLGDRHLSPQELARQKLAELLRSPRFEQRQEQLLAALSPQDATELLELVQRLRTGASKPKALSVPEGGEKVRRRVVPKRVGMPPMPKLLPIDLQVLKDRLQAQKLTLVRCSSLWTAVGRAVGVGHGDLKDFAAAAAAAASAKVDSSLSDRDPHKFLQPLLNLLLVQAMIFDVRGESLDRVMQPQGIAGEAGEVPLLQICDLGEAGFASCGAALTGKDHTFVRVKASVLFQNLKGGASSSSAAPAAQEPPASEAPATAEEEDPGSEPDEAPAAPEGVEAAEAPEDEASDEEMEEEKSAEAALVMLASPPPEVLLVRAQSLQELLKQRAQVQADWRQGCAGPLCDVEPLRQQPPQQQQQQQQQPQRQREKQLPADPEGAANAEKADRSAEFQEDEVSELLGILSRLRKHSSSRLGTSAQASSSSSRSNNEKSNSNDKSDNKSNSSNNGNNSSSNNNNNNNSSSNNNSNNNSSSSGLSSSSLASFEAFASRTTKTTTK</sequence>
<feature type="compositionally biased region" description="Low complexity" evidence="1">
    <location>
        <begin position="84"/>
        <end position="94"/>
    </location>
</feature>
<feature type="compositionally biased region" description="Low complexity" evidence="1">
    <location>
        <begin position="906"/>
        <end position="948"/>
    </location>
</feature>
<feature type="region of interest" description="Disordered" evidence="1">
    <location>
        <begin position="220"/>
        <end position="239"/>
    </location>
</feature>
<feature type="region of interest" description="Disordered" evidence="1">
    <location>
        <begin position="130"/>
        <end position="209"/>
    </location>
</feature>
<organism evidence="2 3">
    <name type="scientific">Polarella glacialis</name>
    <name type="common">Dinoflagellate</name>
    <dbReference type="NCBI Taxonomy" id="89957"/>
    <lineage>
        <taxon>Eukaryota</taxon>
        <taxon>Sar</taxon>
        <taxon>Alveolata</taxon>
        <taxon>Dinophyceae</taxon>
        <taxon>Suessiales</taxon>
        <taxon>Suessiaceae</taxon>
        <taxon>Polarella</taxon>
    </lineage>
</organism>